<dbReference type="SMART" id="SM00387">
    <property type="entry name" value="HATPase_c"/>
    <property type="match status" value="1"/>
</dbReference>
<feature type="transmembrane region" description="Helical" evidence="14">
    <location>
        <begin position="73"/>
        <end position="98"/>
    </location>
</feature>
<dbReference type="InterPro" id="IPR011006">
    <property type="entry name" value="CheY-like_superfamily"/>
</dbReference>
<dbReference type="Pfam" id="PF02518">
    <property type="entry name" value="HATPase_c"/>
    <property type="match status" value="1"/>
</dbReference>
<evidence type="ECO:0000256" key="14">
    <source>
        <dbReference type="SAM" id="Phobius"/>
    </source>
</evidence>
<keyword evidence="8" id="KW-0067">ATP-binding</keyword>
<dbReference type="FunFam" id="3.30.565.10:FF:000010">
    <property type="entry name" value="Sensor histidine kinase RcsC"/>
    <property type="match status" value="1"/>
</dbReference>
<dbReference type="SUPFAM" id="SSF55874">
    <property type="entry name" value="ATPase domain of HSP90 chaperone/DNA topoisomerase II/histidine kinase"/>
    <property type="match status" value="1"/>
</dbReference>
<comment type="subcellular location">
    <subcellularLocation>
        <location evidence="2">Cell membrane</location>
        <topology evidence="2">Multi-pass membrane protein</topology>
    </subcellularLocation>
</comment>
<feature type="domain" description="HPt" evidence="18">
    <location>
        <begin position="780"/>
        <end position="871"/>
    </location>
</feature>
<evidence type="ECO:0000256" key="5">
    <source>
        <dbReference type="ARBA" id="ARBA00022553"/>
    </source>
</evidence>
<feature type="domain" description="Response regulatory" evidence="16">
    <location>
        <begin position="625"/>
        <end position="743"/>
    </location>
</feature>
<dbReference type="GO" id="GO:0005524">
    <property type="term" value="F:ATP binding"/>
    <property type="evidence" value="ECO:0007669"/>
    <property type="project" value="UniProtKB-KW"/>
</dbReference>
<keyword evidence="6 14" id="KW-0812">Transmembrane</keyword>
<feature type="transmembrane region" description="Helical" evidence="14">
    <location>
        <begin position="137"/>
        <end position="155"/>
    </location>
</feature>
<evidence type="ECO:0000256" key="2">
    <source>
        <dbReference type="ARBA" id="ARBA00004651"/>
    </source>
</evidence>
<evidence type="ECO:0000313" key="19">
    <source>
        <dbReference type="EMBL" id="CCD02264.1"/>
    </source>
</evidence>
<dbReference type="Pfam" id="PF01627">
    <property type="entry name" value="Hpt"/>
    <property type="match status" value="1"/>
</dbReference>
<dbReference type="PANTHER" id="PTHR45339">
    <property type="entry name" value="HYBRID SIGNAL TRANSDUCTION HISTIDINE KINASE J"/>
    <property type="match status" value="1"/>
</dbReference>
<sequence length="891" mass="96444">MTFLSDWAVIDLIQNGCVYTLAVLGCCALRQRFAHPMPVWAECLLGAMFGLVTIIGMLTPLRPMDGVLIDGRAIMIVLSLPFGGAWACAVTTAFAAVYRWHVGGIGATAGVVQIGLAAACGVAATWLTGRNLSFRHLVAHGLLAGIVTPLSGLLISTDSFGFIYRSAALPLFLIDFFGILLIGSLLILENRRHDLERALLGSYDKLARSSACIHESEARFRDLIEGSIQGVCVHSGFTPLFANDAFARMFGYSSRAEILALGSTLVMIGENEREPAIERYRSLMKAPSGSAIERICKRRKDGSPVWVDVIHRVVDWQGKPAIQGTYVDVSDQVALEQELRAKADAMSILVDDIGVAHTEAEAARRRAEEASAAKSRFLAIMSHELRTPLAGVMGMVDLLMDSRVSAEQRAMLRTLKGSAVELVHQLDNVFDLARIDANELTLEINDFSLRDATLDTLRLHKAAAAEKGLGLSVSFASSPPERLRGDAARLQQVLSNLIGNAVKYTTSGAVAVSVDLERSRDGGGVAVLEVSDSGIGIPADQHANLFVPFHQVDLSTTRRFGGTGLGLAICKRLVEAMHGSIALLRSDETGSTFQARIPLLEPLGSGGCTVRAVSPHVPEERRNLRVLLADDNDLNRMVIGSVLRSRFGFRVTSVTNGEEAVEAASSDDFDVVVMDMQMPVMDGCEATRRIRSSSAPLCSLPIIALTADTVPDHHDGYLMAGAQEVLTKPVDWSDLGSAIRRHAERHHETVPMRSVIVASRTMERAVFDDAYLDNLIEGVGLDLTQAMVKDLPASMRPYLVSIRSALEAGSEADARRALHALAGLVGTFGTVRLHALCVELENEPDGLRSLQQRMPEFLEICEATQHALANWVAVHKTDWELEAHNAEPAYS</sequence>
<dbReference type="InterPro" id="IPR005467">
    <property type="entry name" value="His_kinase_dom"/>
</dbReference>
<dbReference type="SMART" id="SM00448">
    <property type="entry name" value="REC"/>
    <property type="match status" value="1"/>
</dbReference>
<feature type="domain" description="Histidine kinase" evidence="15">
    <location>
        <begin position="380"/>
        <end position="601"/>
    </location>
</feature>
<dbReference type="GO" id="GO:0071555">
    <property type="term" value="P:cell wall organization"/>
    <property type="evidence" value="ECO:0007669"/>
    <property type="project" value="InterPro"/>
</dbReference>
<dbReference type="InterPro" id="IPR036641">
    <property type="entry name" value="HPT_dom_sf"/>
</dbReference>
<keyword evidence="5 13" id="KW-0597">Phosphoprotein</keyword>
<accession>A0A9P1JYJ3</accession>
<dbReference type="SUPFAM" id="SSF55785">
    <property type="entry name" value="PYP-like sensor domain (PAS domain)"/>
    <property type="match status" value="1"/>
</dbReference>
<feature type="modified residue" description="4-aspartylphosphate" evidence="13">
    <location>
        <position position="675"/>
    </location>
</feature>
<dbReference type="NCBIfam" id="TIGR00229">
    <property type="entry name" value="sensory_box"/>
    <property type="match status" value="1"/>
</dbReference>
<dbReference type="EMBL" id="HE577330">
    <property type="protein sequence ID" value="CCD02264.1"/>
    <property type="molecule type" value="Genomic_DNA"/>
</dbReference>
<dbReference type="PROSITE" id="PS50113">
    <property type="entry name" value="PAC"/>
    <property type="match status" value="1"/>
</dbReference>
<dbReference type="InterPro" id="IPR004358">
    <property type="entry name" value="Sig_transdc_His_kin-like_C"/>
</dbReference>
<dbReference type="CDD" id="cd16922">
    <property type="entry name" value="HATPase_EvgS-ArcB-TorS-like"/>
    <property type="match status" value="1"/>
</dbReference>
<geneLocation type="plasmid" evidence="19 20">
    <name>AZOBR_p3</name>
</geneLocation>
<keyword evidence="7" id="KW-0547">Nucleotide-binding</keyword>
<dbReference type="SMART" id="SM00091">
    <property type="entry name" value="PAS"/>
    <property type="match status" value="1"/>
</dbReference>
<evidence type="ECO:0000313" key="20">
    <source>
        <dbReference type="Proteomes" id="UP000007319"/>
    </source>
</evidence>
<dbReference type="SMART" id="SM00388">
    <property type="entry name" value="HisKA"/>
    <property type="match status" value="1"/>
</dbReference>
<dbReference type="InterPro" id="IPR036890">
    <property type="entry name" value="HATPase_C_sf"/>
</dbReference>
<dbReference type="InterPro" id="IPR001789">
    <property type="entry name" value="Sig_transdc_resp-reg_receiver"/>
</dbReference>
<feature type="domain" description="PAC" evidence="17">
    <location>
        <begin position="290"/>
        <end position="341"/>
    </location>
</feature>
<feature type="transmembrane region" description="Helical" evidence="14">
    <location>
        <begin position="104"/>
        <end position="125"/>
    </location>
</feature>
<dbReference type="CDD" id="cd00130">
    <property type="entry name" value="PAS"/>
    <property type="match status" value="1"/>
</dbReference>
<dbReference type="Pfam" id="PF07694">
    <property type="entry name" value="5TM-5TMR_LYT"/>
    <property type="match status" value="1"/>
</dbReference>
<reference evidence="19 20" key="1">
    <citation type="journal article" date="2011" name="PLoS Genet.">
        <title>Azospirillum genomes reveal transition of bacteria from aquatic to terrestrial environments.</title>
        <authorList>
            <person name="Wisniewski-Dye F."/>
            <person name="Borziak K."/>
            <person name="Khalsa-Moyers G."/>
            <person name="Alexandre G."/>
            <person name="Sukharnikov L.O."/>
            <person name="Wuichet K."/>
            <person name="Hurst G.B."/>
            <person name="McDonald W.H."/>
            <person name="Robertson J.S."/>
            <person name="Barbe V."/>
            <person name="Calteau A."/>
            <person name="Rouy Z."/>
            <person name="Mangenot S."/>
            <person name="Prigent-Combaret C."/>
            <person name="Normand P."/>
            <person name="Boyer M."/>
            <person name="Siguier P."/>
            <person name="Dessaux Y."/>
            <person name="Elmerich C."/>
            <person name="Condemine G."/>
            <person name="Krishnen G."/>
            <person name="Kennedy I."/>
            <person name="Paterson A.H."/>
            <person name="Gonzalez V."/>
            <person name="Mavingui P."/>
            <person name="Zhulin I.B."/>
        </authorList>
    </citation>
    <scope>NUCLEOTIDE SEQUENCE [LARGE SCALE GENOMIC DNA]</scope>
    <source>
        <strain evidence="19 20">Sp245</strain>
    </source>
</reference>
<evidence type="ECO:0000256" key="1">
    <source>
        <dbReference type="ARBA" id="ARBA00000085"/>
    </source>
</evidence>
<dbReference type="GO" id="GO:0000155">
    <property type="term" value="F:phosphorelay sensor kinase activity"/>
    <property type="evidence" value="ECO:0007669"/>
    <property type="project" value="InterPro"/>
</dbReference>
<dbReference type="PANTHER" id="PTHR45339:SF1">
    <property type="entry name" value="HYBRID SIGNAL TRANSDUCTION HISTIDINE KINASE J"/>
    <property type="match status" value="1"/>
</dbReference>
<gene>
    <name evidence="19" type="ORF">AZOBR_p310006</name>
</gene>
<dbReference type="InterPro" id="IPR035965">
    <property type="entry name" value="PAS-like_dom_sf"/>
</dbReference>
<evidence type="ECO:0000256" key="8">
    <source>
        <dbReference type="ARBA" id="ARBA00022840"/>
    </source>
</evidence>
<keyword evidence="19" id="KW-0614">Plasmid</keyword>
<dbReference type="Gene3D" id="3.40.50.2300">
    <property type="match status" value="1"/>
</dbReference>
<dbReference type="Gene3D" id="1.20.120.160">
    <property type="entry name" value="HPT domain"/>
    <property type="match status" value="1"/>
</dbReference>
<feature type="transmembrane region" description="Helical" evidence="14">
    <location>
        <begin position="167"/>
        <end position="188"/>
    </location>
</feature>
<keyword evidence="9 14" id="KW-1133">Transmembrane helix</keyword>
<dbReference type="RefSeq" id="WP_014198788.1">
    <property type="nucleotide sequence ID" value="NC_016595.1"/>
</dbReference>
<dbReference type="SUPFAM" id="SSF47384">
    <property type="entry name" value="Homodimeric domain of signal transducing histidine kinase"/>
    <property type="match status" value="1"/>
</dbReference>
<evidence type="ECO:0000256" key="3">
    <source>
        <dbReference type="ARBA" id="ARBA00012438"/>
    </source>
</evidence>
<feature type="transmembrane region" description="Helical" evidence="14">
    <location>
        <begin position="39"/>
        <end position="61"/>
    </location>
</feature>
<dbReference type="InterPro" id="IPR036097">
    <property type="entry name" value="HisK_dim/P_sf"/>
</dbReference>
<dbReference type="Gene3D" id="3.30.450.20">
    <property type="entry name" value="PAS domain"/>
    <property type="match status" value="1"/>
</dbReference>
<keyword evidence="19" id="KW-0418">Kinase</keyword>
<dbReference type="CDD" id="cd17546">
    <property type="entry name" value="REC_hyHK_CKI1_RcsC-like"/>
    <property type="match status" value="1"/>
</dbReference>
<dbReference type="SUPFAM" id="SSF52172">
    <property type="entry name" value="CheY-like"/>
    <property type="match status" value="1"/>
</dbReference>
<dbReference type="Proteomes" id="UP000007319">
    <property type="component" value="Plasmid AZOBR_p3"/>
</dbReference>
<dbReference type="PRINTS" id="PR00344">
    <property type="entry name" value="BCTRLSENSOR"/>
</dbReference>
<evidence type="ECO:0000256" key="6">
    <source>
        <dbReference type="ARBA" id="ARBA00022692"/>
    </source>
</evidence>
<evidence type="ECO:0000256" key="11">
    <source>
        <dbReference type="ARBA" id="ARBA00023136"/>
    </source>
</evidence>
<evidence type="ECO:0000259" key="16">
    <source>
        <dbReference type="PROSITE" id="PS50110"/>
    </source>
</evidence>
<keyword evidence="11 14" id="KW-0472">Membrane</keyword>
<keyword evidence="10" id="KW-0902">Two-component regulatory system</keyword>
<dbReference type="InterPro" id="IPR000014">
    <property type="entry name" value="PAS"/>
</dbReference>
<dbReference type="InterPro" id="IPR003661">
    <property type="entry name" value="HisK_dim/P_dom"/>
</dbReference>
<feature type="modified residue" description="Phosphohistidine" evidence="12">
    <location>
        <position position="819"/>
    </location>
</feature>
<dbReference type="Pfam" id="PF00072">
    <property type="entry name" value="Response_reg"/>
    <property type="match status" value="1"/>
</dbReference>
<dbReference type="GO" id="GO:0005886">
    <property type="term" value="C:plasma membrane"/>
    <property type="evidence" value="ECO:0007669"/>
    <property type="project" value="UniProtKB-SubCell"/>
</dbReference>
<dbReference type="InterPro" id="IPR011620">
    <property type="entry name" value="Sig_transdc_His_kinase_LytS_TM"/>
</dbReference>
<dbReference type="Gene3D" id="3.30.565.10">
    <property type="entry name" value="Histidine kinase-like ATPase, C-terminal domain"/>
    <property type="match status" value="1"/>
</dbReference>
<dbReference type="InterPro" id="IPR008207">
    <property type="entry name" value="Sig_transdc_His_kin_Hpt_dom"/>
</dbReference>
<evidence type="ECO:0000256" key="12">
    <source>
        <dbReference type="PROSITE-ProRule" id="PRU00110"/>
    </source>
</evidence>
<evidence type="ECO:0000259" key="15">
    <source>
        <dbReference type="PROSITE" id="PS50109"/>
    </source>
</evidence>
<dbReference type="CDD" id="cd00082">
    <property type="entry name" value="HisKA"/>
    <property type="match status" value="1"/>
</dbReference>
<protein>
    <recommendedName>
        <fullName evidence="3">histidine kinase</fullName>
        <ecNumber evidence="3">2.7.13.3</ecNumber>
    </recommendedName>
</protein>
<evidence type="ECO:0000256" key="13">
    <source>
        <dbReference type="PROSITE-ProRule" id="PRU00169"/>
    </source>
</evidence>
<dbReference type="PROSITE" id="PS50110">
    <property type="entry name" value="RESPONSE_REGULATORY"/>
    <property type="match status" value="1"/>
</dbReference>
<evidence type="ECO:0000259" key="17">
    <source>
        <dbReference type="PROSITE" id="PS50113"/>
    </source>
</evidence>
<evidence type="ECO:0000256" key="4">
    <source>
        <dbReference type="ARBA" id="ARBA00022475"/>
    </source>
</evidence>
<dbReference type="KEGG" id="abs:AZOBR_p310006"/>
<dbReference type="PROSITE" id="PS50894">
    <property type="entry name" value="HPT"/>
    <property type="match status" value="1"/>
</dbReference>
<dbReference type="AlphaFoldDB" id="A0A9P1JYJ3"/>
<organism evidence="19 20">
    <name type="scientific">Azospirillum baldaniorum</name>
    <dbReference type="NCBI Taxonomy" id="1064539"/>
    <lineage>
        <taxon>Bacteria</taxon>
        <taxon>Pseudomonadati</taxon>
        <taxon>Pseudomonadota</taxon>
        <taxon>Alphaproteobacteria</taxon>
        <taxon>Rhodospirillales</taxon>
        <taxon>Azospirillaceae</taxon>
        <taxon>Azospirillum</taxon>
    </lineage>
</organism>
<dbReference type="EC" id="2.7.13.3" evidence="3"/>
<evidence type="ECO:0000259" key="18">
    <source>
        <dbReference type="PROSITE" id="PS50894"/>
    </source>
</evidence>
<name>A0A9P1JYJ3_9PROT</name>
<dbReference type="SUPFAM" id="SSF47226">
    <property type="entry name" value="Histidine-containing phosphotransfer domain, HPT domain"/>
    <property type="match status" value="1"/>
</dbReference>
<dbReference type="InterPro" id="IPR003594">
    <property type="entry name" value="HATPase_dom"/>
</dbReference>
<evidence type="ECO:0000256" key="10">
    <source>
        <dbReference type="ARBA" id="ARBA00023012"/>
    </source>
</evidence>
<proteinExistence type="predicted"/>
<evidence type="ECO:0000256" key="9">
    <source>
        <dbReference type="ARBA" id="ARBA00022989"/>
    </source>
</evidence>
<dbReference type="InterPro" id="IPR000700">
    <property type="entry name" value="PAS-assoc_C"/>
</dbReference>
<comment type="catalytic activity">
    <reaction evidence="1">
        <text>ATP + protein L-histidine = ADP + protein N-phospho-L-histidine.</text>
        <dbReference type="EC" id="2.7.13.3"/>
    </reaction>
</comment>
<dbReference type="PROSITE" id="PS50109">
    <property type="entry name" value="HIS_KIN"/>
    <property type="match status" value="1"/>
</dbReference>
<keyword evidence="4" id="KW-1003">Cell membrane</keyword>
<dbReference type="Pfam" id="PF00512">
    <property type="entry name" value="HisKA"/>
    <property type="match status" value="1"/>
</dbReference>
<keyword evidence="20" id="KW-1185">Reference proteome</keyword>
<dbReference type="Gene3D" id="1.10.287.130">
    <property type="match status" value="1"/>
</dbReference>
<evidence type="ECO:0000256" key="7">
    <source>
        <dbReference type="ARBA" id="ARBA00022741"/>
    </source>
</evidence>
<dbReference type="Pfam" id="PF13426">
    <property type="entry name" value="PAS_9"/>
    <property type="match status" value="1"/>
</dbReference>
<keyword evidence="19" id="KW-0808">Transferase</keyword>